<dbReference type="AlphaFoldDB" id="X1A8K2"/>
<organism evidence="1">
    <name type="scientific">marine sediment metagenome</name>
    <dbReference type="NCBI Taxonomy" id="412755"/>
    <lineage>
        <taxon>unclassified sequences</taxon>
        <taxon>metagenomes</taxon>
        <taxon>ecological metagenomes</taxon>
    </lineage>
</organism>
<dbReference type="Pfam" id="PF03692">
    <property type="entry name" value="CxxCxxCC"/>
    <property type="match status" value="1"/>
</dbReference>
<gene>
    <name evidence="1" type="ORF">S01H4_29272</name>
</gene>
<accession>X1A8K2</accession>
<comment type="caution">
    <text evidence="1">The sequence shown here is derived from an EMBL/GenBank/DDBJ whole genome shotgun (WGS) entry which is preliminary data.</text>
</comment>
<reference evidence="1" key="1">
    <citation type="journal article" date="2014" name="Front. Microbiol.">
        <title>High frequency of phylogenetically diverse reductive dehalogenase-homologous genes in deep subseafloor sedimentary metagenomes.</title>
        <authorList>
            <person name="Kawai M."/>
            <person name="Futagami T."/>
            <person name="Toyoda A."/>
            <person name="Takaki Y."/>
            <person name="Nishi S."/>
            <person name="Hori S."/>
            <person name="Arai W."/>
            <person name="Tsubouchi T."/>
            <person name="Morono Y."/>
            <person name="Uchiyama I."/>
            <person name="Ito T."/>
            <person name="Fujiyama A."/>
            <person name="Inagaki F."/>
            <person name="Takami H."/>
        </authorList>
    </citation>
    <scope>NUCLEOTIDE SEQUENCE</scope>
    <source>
        <strain evidence="1">Expedition CK06-06</strain>
    </source>
</reference>
<proteinExistence type="predicted"/>
<protein>
    <recommendedName>
        <fullName evidence="2">YkgJ family cysteine cluster protein</fullName>
    </recommendedName>
</protein>
<name>X1A8K2_9ZZZZ</name>
<feature type="non-terminal residue" evidence="1">
    <location>
        <position position="72"/>
    </location>
</feature>
<evidence type="ECO:0008006" key="2">
    <source>
        <dbReference type="Google" id="ProtNLM"/>
    </source>
</evidence>
<sequence length="72" mass="8682">MILSKNDFENIIKNSTKYSHKEDFVFKNKDGFFQLKNINEHCVFFDIPSKQCEIYDYRPKGCKFYPLIFDSN</sequence>
<dbReference type="InterPro" id="IPR005358">
    <property type="entry name" value="Puta_zinc/iron-chelating_dom"/>
</dbReference>
<evidence type="ECO:0000313" key="1">
    <source>
        <dbReference type="EMBL" id="GAG77984.1"/>
    </source>
</evidence>
<dbReference type="EMBL" id="BART01014869">
    <property type="protein sequence ID" value="GAG77984.1"/>
    <property type="molecule type" value="Genomic_DNA"/>
</dbReference>